<keyword evidence="4" id="KW-0812">Transmembrane</keyword>
<keyword evidence="9" id="KW-0966">Cell projection</keyword>
<name>A0A9D1CFM2_AQUAO</name>
<accession>A0A9D1CFM2</accession>
<evidence type="ECO:0000313" key="9">
    <source>
        <dbReference type="EMBL" id="HIP98272.1"/>
    </source>
</evidence>
<dbReference type="InterPro" id="IPR036737">
    <property type="entry name" value="OmpA-like_sf"/>
</dbReference>
<dbReference type="SUPFAM" id="SSF103088">
    <property type="entry name" value="OmpA-like"/>
    <property type="match status" value="1"/>
</dbReference>
<dbReference type="Proteomes" id="UP000606463">
    <property type="component" value="Unassembled WGS sequence"/>
</dbReference>
<comment type="caution">
    <text evidence="9">The sequence shown here is derived from an EMBL/GenBank/DDBJ whole genome shotgun (WGS) entry which is preliminary data.</text>
</comment>
<evidence type="ECO:0000256" key="4">
    <source>
        <dbReference type="ARBA" id="ARBA00022692"/>
    </source>
</evidence>
<keyword evidence="3" id="KW-1003">Cell membrane</keyword>
<dbReference type="PRINTS" id="PR01023">
    <property type="entry name" value="NAFLGMOTY"/>
</dbReference>
<keyword evidence="9" id="KW-0282">Flagellum</keyword>
<dbReference type="PANTHER" id="PTHR30329">
    <property type="entry name" value="STATOR ELEMENT OF FLAGELLAR MOTOR COMPLEX"/>
    <property type="match status" value="1"/>
</dbReference>
<evidence type="ECO:0000256" key="1">
    <source>
        <dbReference type="ARBA" id="ARBA00004162"/>
    </source>
</evidence>
<dbReference type="InterPro" id="IPR006665">
    <property type="entry name" value="OmpA-like"/>
</dbReference>
<dbReference type="Gene3D" id="3.30.1330.60">
    <property type="entry name" value="OmpA-like domain"/>
    <property type="match status" value="1"/>
</dbReference>
<dbReference type="Pfam" id="PF13677">
    <property type="entry name" value="MotB_plug"/>
    <property type="match status" value="1"/>
</dbReference>
<evidence type="ECO:0000259" key="8">
    <source>
        <dbReference type="PROSITE" id="PS51123"/>
    </source>
</evidence>
<keyword evidence="9" id="KW-0969">Cilium</keyword>
<evidence type="ECO:0000256" key="2">
    <source>
        <dbReference type="ARBA" id="ARBA00008914"/>
    </source>
</evidence>
<reference evidence="9" key="1">
    <citation type="journal article" date="2020" name="ISME J.">
        <title>Gammaproteobacteria mediating utilization of methyl-, sulfur- and petroleum organic compounds in deep ocean hydrothermal plumes.</title>
        <authorList>
            <person name="Zhou Z."/>
            <person name="Liu Y."/>
            <person name="Pan J."/>
            <person name="Cron B.R."/>
            <person name="Toner B.M."/>
            <person name="Anantharaman K."/>
            <person name="Breier J.A."/>
            <person name="Dick G.J."/>
            <person name="Li M."/>
        </authorList>
    </citation>
    <scope>NUCLEOTIDE SEQUENCE</scope>
    <source>
        <strain evidence="9">SZUA-1501</strain>
    </source>
</reference>
<dbReference type="GO" id="GO:0005886">
    <property type="term" value="C:plasma membrane"/>
    <property type="evidence" value="ECO:0007669"/>
    <property type="project" value="UniProtKB-SubCell"/>
</dbReference>
<dbReference type="AlphaFoldDB" id="A0A9D1CFM2"/>
<gene>
    <name evidence="9" type="ORF">EYH37_02745</name>
</gene>
<dbReference type="Pfam" id="PF00691">
    <property type="entry name" value="OmpA"/>
    <property type="match status" value="1"/>
</dbReference>
<dbReference type="PANTHER" id="PTHR30329:SF21">
    <property type="entry name" value="LIPOPROTEIN YIAD-RELATED"/>
    <property type="match status" value="1"/>
</dbReference>
<proteinExistence type="inferred from homology"/>
<dbReference type="EMBL" id="DQVE01000029">
    <property type="protein sequence ID" value="HIP98272.1"/>
    <property type="molecule type" value="Genomic_DNA"/>
</dbReference>
<evidence type="ECO:0000313" key="10">
    <source>
        <dbReference type="Proteomes" id="UP000606463"/>
    </source>
</evidence>
<evidence type="ECO:0000256" key="6">
    <source>
        <dbReference type="ARBA" id="ARBA00023136"/>
    </source>
</evidence>
<protein>
    <submittedName>
        <fullName evidence="9">Flagellar motor protein MotB</fullName>
    </submittedName>
</protein>
<comment type="subcellular location">
    <subcellularLocation>
        <location evidence="1">Cell membrane</location>
        <topology evidence="1">Single-pass membrane protein</topology>
    </subcellularLocation>
</comment>
<evidence type="ECO:0000256" key="5">
    <source>
        <dbReference type="ARBA" id="ARBA00022989"/>
    </source>
</evidence>
<evidence type="ECO:0000256" key="7">
    <source>
        <dbReference type="PROSITE-ProRule" id="PRU00473"/>
    </source>
</evidence>
<evidence type="ECO:0000256" key="3">
    <source>
        <dbReference type="ARBA" id="ARBA00022475"/>
    </source>
</evidence>
<sequence length="237" mass="27371">MAKKKKQECPPLPMWMTTFSDLMSLLLTFFVLLFSMSSISKEKFLKFLQTLEFMWGINIVKETKPPSPVQPGINPPFEMHPKPEKWSEVNNAVSEAKQAFSKAEIPVKEVKRAKEIILRLPADYLFDEGSYIPNSKYLPLLKRVCDLLKRLHVPIRIEGHTDSKPIYRYPKIVDNWDLSLLRAIYVAKYFIKWGFPEDKISVGGYADTEPIAPNNTPEGRAKNRRIDIVIFVGEEKI</sequence>
<dbReference type="PROSITE" id="PS51123">
    <property type="entry name" value="OMPA_2"/>
    <property type="match status" value="1"/>
</dbReference>
<keyword evidence="6 7" id="KW-0472">Membrane</keyword>
<organism evidence="9 10">
    <name type="scientific">Aquifex aeolicus</name>
    <dbReference type="NCBI Taxonomy" id="63363"/>
    <lineage>
        <taxon>Bacteria</taxon>
        <taxon>Pseudomonadati</taxon>
        <taxon>Aquificota</taxon>
        <taxon>Aquificia</taxon>
        <taxon>Aquificales</taxon>
        <taxon>Aquificaceae</taxon>
        <taxon>Aquifex</taxon>
    </lineage>
</organism>
<feature type="domain" description="OmpA-like" evidence="8">
    <location>
        <begin position="113"/>
        <end position="234"/>
    </location>
</feature>
<keyword evidence="5" id="KW-1133">Transmembrane helix</keyword>
<dbReference type="CDD" id="cd07185">
    <property type="entry name" value="OmpA_C-like"/>
    <property type="match status" value="1"/>
</dbReference>
<dbReference type="InterPro" id="IPR050330">
    <property type="entry name" value="Bact_OuterMem_StrucFunc"/>
</dbReference>
<comment type="similarity">
    <text evidence="2">Belongs to the MotB family.</text>
</comment>
<dbReference type="InterPro" id="IPR025713">
    <property type="entry name" value="MotB-like_N_dom"/>
</dbReference>